<dbReference type="SUPFAM" id="SSF48452">
    <property type="entry name" value="TPR-like"/>
    <property type="match status" value="1"/>
</dbReference>
<feature type="signal peptide" evidence="1">
    <location>
        <begin position="1"/>
        <end position="26"/>
    </location>
</feature>
<gene>
    <name evidence="2" type="ORF">SAMN04488087_1727</name>
</gene>
<name>A0A1M6UJ11_9BACT</name>
<dbReference type="Pfam" id="PF14559">
    <property type="entry name" value="TPR_19"/>
    <property type="match status" value="1"/>
</dbReference>
<dbReference type="InterPro" id="IPR030959">
    <property type="entry name" value="GWxTD_dom"/>
</dbReference>
<dbReference type="RefSeq" id="WP_072715561.1">
    <property type="nucleotide sequence ID" value="NZ_FRAU01000005.1"/>
</dbReference>
<feature type="chain" id="PRO_5012748465" evidence="1">
    <location>
        <begin position="27"/>
        <end position="786"/>
    </location>
</feature>
<protein>
    <submittedName>
        <fullName evidence="2">GWxTD domain-containing protein</fullName>
    </submittedName>
</protein>
<keyword evidence="3" id="KW-1185">Reference proteome</keyword>
<dbReference type="STRING" id="633813.SAMN04488087_1727"/>
<accession>A0A1M6UJ11</accession>
<dbReference type="EMBL" id="FRAU01000005">
    <property type="protein sequence ID" value="SHK69156.1"/>
    <property type="molecule type" value="Genomic_DNA"/>
</dbReference>
<sequence>MGKATPGSCWRALLWGALLLPGVLYAQSAAQLVDEGDHWLARGAYQEAEKTYQEALAQDATYLPAYLGMVRLAMARKNWRQASTWARKALRIDSSSLAAHYFLAISERERAQYQTPFQFMHRKTSRKHFEWVLARDSLYRDVLYQYALLYRQDTNYARAITLAEAQVRLRPDLDEAAIGLFRLYHSFLNHTDLEKAGRWLAQHPTGYARFFEAERLRRLGQLQEADRAFRRLQQTDVGWPPQAIALARARIWTALNRPDSVQAIIDRAIHTISSALDARFLFEDFKYIFNLQELATYRHLQAPEAYRTFFQAFWERRDPMPGRPINMRLVAHYRRLLVAERDYVYDGPRLWHSNPDKFGELKLPPTYFLNQEFNDKGLIFIRHGAPDDRIVTVRGEVNPFRSGSLWREREFGMGWVPNESWRYYQPRMDFHFVIDEGATGNNWRLTPVLANAQMIEDREIWGPPYSRIMSTLRTKWEVEAGLRPPQPTTLELFELREALVAQSQAAYTRGLTSDQYRWPANLVVLPLEVLPVAFRGPADSTQVYLYYALPAAPFRKVTGRRSGYTRAEVGFAVHDTAWQPLVTQLQQRTLPILPDPTAALNDFMVVTLQPGTYRLTLHGRSLESERLQGRVQMELTVPDLREPGLQMSDLLPAWRILPASGPSRFVRNGWHLWPNPLRRFSVSQPVHLYFEIYGLTPDAQGRTRYTVEYILRPIKPRKKFFGLFGRDDRPVLRLKSTHEDPHTELSEHAELDVHRVDPGDYVLEVRITDARTGATISRTLALTLTE</sequence>
<evidence type="ECO:0000313" key="3">
    <source>
        <dbReference type="Proteomes" id="UP000185812"/>
    </source>
</evidence>
<dbReference type="AlphaFoldDB" id="A0A1M6UJ11"/>
<evidence type="ECO:0000256" key="1">
    <source>
        <dbReference type="SAM" id="SignalP"/>
    </source>
</evidence>
<organism evidence="2 3">
    <name type="scientific">Rhodothermus profundi</name>
    <dbReference type="NCBI Taxonomy" id="633813"/>
    <lineage>
        <taxon>Bacteria</taxon>
        <taxon>Pseudomonadati</taxon>
        <taxon>Rhodothermota</taxon>
        <taxon>Rhodothermia</taxon>
        <taxon>Rhodothermales</taxon>
        <taxon>Rhodothermaceae</taxon>
        <taxon>Rhodothermus</taxon>
    </lineage>
</organism>
<keyword evidence="1" id="KW-0732">Signal</keyword>
<evidence type="ECO:0000313" key="2">
    <source>
        <dbReference type="EMBL" id="SHK69156.1"/>
    </source>
</evidence>
<reference evidence="3" key="1">
    <citation type="submission" date="2016-11" db="EMBL/GenBank/DDBJ databases">
        <authorList>
            <person name="Varghese N."/>
            <person name="Submissions S."/>
        </authorList>
    </citation>
    <scope>NUCLEOTIDE SEQUENCE [LARGE SCALE GENOMIC DNA]</scope>
    <source>
        <strain evidence="3">DSM 22212</strain>
    </source>
</reference>
<dbReference type="OrthoDB" id="1521901at2"/>
<dbReference type="InterPro" id="IPR011990">
    <property type="entry name" value="TPR-like_helical_dom_sf"/>
</dbReference>
<dbReference type="NCBIfam" id="TIGR04514">
    <property type="entry name" value="GWxTD_dom"/>
    <property type="match status" value="1"/>
</dbReference>
<dbReference type="Gene3D" id="1.25.40.10">
    <property type="entry name" value="Tetratricopeptide repeat domain"/>
    <property type="match status" value="2"/>
</dbReference>
<proteinExistence type="predicted"/>
<dbReference type="Proteomes" id="UP000185812">
    <property type="component" value="Unassembled WGS sequence"/>
</dbReference>